<name>A0AB34JBR3_PRYPA</name>
<evidence type="ECO:0000313" key="4">
    <source>
        <dbReference type="Proteomes" id="UP001515480"/>
    </source>
</evidence>
<feature type="compositionally biased region" description="Low complexity" evidence="1">
    <location>
        <begin position="397"/>
        <end position="411"/>
    </location>
</feature>
<feature type="compositionally biased region" description="Low complexity" evidence="1">
    <location>
        <begin position="430"/>
        <end position="446"/>
    </location>
</feature>
<comment type="caution">
    <text evidence="3">The sequence shown here is derived from an EMBL/GenBank/DDBJ whole genome shotgun (WGS) entry which is preliminary data.</text>
</comment>
<keyword evidence="2" id="KW-0472">Membrane</keyword>
<feature type="compositionally biased region" description="Pro residues" evidence="1">
    <location>
        <begin position="107"/>
        <end position="123"/>
    </location>
</feature>
<proteinExistence type="predicted"/>
<dbReference type="Proteomes" id="UP001515480">
    <property type="component" value="Unassembled WGS sequence"/>
</dbReference>
<evidence type="ECO:0000313" key="3">
    <source>
        <dbReference type="EMBL" id="KAL1518547.1"/>
    </source>
</evidence>
<evidence type="ECO:0000256" key="2">
    <source>
        <dbReference type="SAM" id="Phobius"/>
    </source>
</evidence>
<sequence length="589" mass="61732">MLATRLPLHCPTAHKGDTATRQCAPFCVPTLAASHCTWCKCAACSWCHAPPPAPPPPHPLPPGSCSYAKSGDSLLPGCASFCKPIHCGVWCKCAACAACQPPPPSPPAPPLPPPPPPPSPSPPAVACNSGVPRDDPFEGCASWCSMDSRKGLIEQHCSMCKCKSCAWCQRRPHPEGTFDLRGNASAAPHTPPAPRRPSRARPRAQCQSFGAPFEPDNWCHASATNCAKCGKFRYCPKLYSSPPQLPPTPPSPPPSPHPPPPPPTPPSPPPAPPPPPPPSCSSSLDGDTSHESCAADCAHGLAAPSPAAAACRRCACRACHFCQPLYCASELEDDIPKRMCVPSFCPPAGGHRRCAYCKCQACDSCNVPHPPHPPAPPAMPEELRPLPPLPSPPPPLAARSDGAARAAAPASVTLSDGSAAEASWGGDGGAPPSDDAAATASDFAPSPDRRGEGAPAMVVLGIAAPVGLLGLLLGLRHYFRFGLGYTAVRRDPAIRVHFELGNGLSEEGEIHLAGVKTVMDLRRQVLLLASDLLIDPEEELGEWSFRYTNGSGQLTPITARMRMAVLRMEAQELHVTAGRALPTSAEPER</sequence>
<feature type="region of interest" description="Disordered" evidence="1">
    <location>
        <begin position="107"/>
        <end position="126"/>
    </location>
</feature>
<keyword evidence="2" id="KW-0812">Transmembrane</keyword>
<feature type="compositionally biased region" description="Pro residues" evidence="1">
    <location>
        <begin position="376"/>
        <end position="396"/>
    </location>
</feature>
<feature type="region of interest" description="Disordered" evidence="1">
    <location>
        <begin position="245"/>
        <end position="285"/>
    </location>
</feature>
<reference evidence="3 4" key="1">
    <citation type="journal article" date="2024" name="Science">
        <title>Giant polyketide synthase enzymes in the biosynthesis of giant marine polyether toxins.</title>
        <authorList>
            <person name="Fallon T.R."/>
            <person name="Shende V.V."/>
            <person name="Wierzbicki I.H."/>
            <person name="Pendleton A.L."/>
            <person name="Watervoot N.F."/>
            <person name="Auber R.P."/>
            <person name="Gonzalez D.J."/>
            <person name="Wisecaver J.H."/>
            <person name="Moore B.S."/>
        </authorList>
    </citation>
    <scope>NUCLEOTIDE SEQUENCE [LARGE SCALE GENOMIC DNA]</scope>
    <source>
        <strain evidence="3 4">12B1</strain>
    </source>
</reference>
<feature type="transmembrane region" description="Helical" evidence="2">
    <location>
        <begin position="454"/>
        <end position="475"/>
    </location>
</feature>
<keyword evidence="2" id="KW-1133">Transmembrane helix</keyword>
<feature type="region of interest" description="Disordered" evidence="1">
    <location>
        <begin position="179"/>
        <end position="207"/>
    </location>
</feature>
<gene>
    <name evidence="3" type="ORF">AB1Y20_002836</name>
</gene>
<dbReference type="AlphaFoldDB" id="A0AB34JBR3"/>
<keyword evidence="4" id="KW-1185">Reference proteome</keyword>
<accession>A0AB34JBR3</accession>
<evidence type="ECO:0000256" key="1">
    <source>
        <dbReference type="SAM" id="MobiDB-lite"/>
    </source>
</evidence>
<protein>
    <submittedName>
        <fullName evidence="3">Uncharacterized protein</fullName>
    </submittedName>
</protein>
<organism evidence="3 4">
    <name type="scientific">Prymnesium parvum</name>
    <name type="common">Toxic golden alga</name>
    <dbReference type="NCBI Taxonomy" id="97485"/>
    <lineage>
        <taxon>Eukaryota</taxon>
        <taxon>Haptista</taxon>
        <taxon>Haptophyta</taxon>
        <taxon>Prymnesiophyceae</taxon>
        <taxon>Prymnesiales</taxon>
        <taxon>Prymnesiaceae</taxon>
        <taxon>Prymnesium</taxon>
    </lineage>
</organism>
<feature type="region of interest" description="Disordered" evidence="1">
    <location>
        <begin position="376"/>
        <end position="450"/>
    </location>
</feature>
<feature type="compositionally biased region" description="Pro residues" evidence="1">
    <location>
        <begin position="245"/>
        <end position="279"/>
    </location>
</feature>
<dbReference type="EMBL" id="JBGBPQ010000010">
    <property type="protein sequence ID" value="KAL1518547.1"/>
    <property type="molecule type" value="Genomic_DNA"/>
</dbReference>